<comment type="catalytic activity">
    <reaction evidence="13">
        <text>(3S)-hydroxydecanoyl-CoA = (2E)-decenoyl-CoA + H2O</text>
        <dbReference type="Rhea" id="RHEA:31191"/>
        <dbReference type="ChEBI" id="CHEBI:15377"/>
        <dbReference type="ChEBI" id="CHEBI:61406"/>
        <dbReference type="ChEBI" id="CHEBI:62616"/>
    </reaction>
    <physiologicalReaction direction="right-to-left" evidence="13">
        <dbReference type="Rhea" id="RHEA:31193"/>
    </physiologicalReaction>
</comment>
<keyword evidence="11" id="KW-0413">Isomerase</keyword>
<keyword evidence="9" id="KW-0443">Lipid metabolism</keyword>
<evidence type="ECO:0000256" key="5">
    <source>
        <dbReference type="ARBA" id="ARBA00012076"/>
    </source>
</evidence>
<evidence type="ECO:0000256" key="7">
    <source>
        <dbReference type="ARBA" id="ARBA00022946"/>
    </source>
</evidence>
<dbReference type="Pfam" id="PF00378">
    <property type="entry name" value="ECH_1"/>
    <property type="match status" value="1"/>
</dbReference>
<comment type="catalytic activity">
    <reaction evidence="15">
        <text>a (3E)-enoyl-CoA = a 4-saturated (2E)-enoyl-CoA</text>
        <dbReference type="Rhea" id="RHEA:45228"/>
        <dbReference type="ChEBI" id="CHEBI:58521"/>
        <dbReference type="ChEBI" id="CHEBI:85097"/>
        <dbReference type="EC" id="5.3.3.8"/>
    </reaction>
    <physiologicalReaction direction="left-to-right" evidence="15">
        <dbReference type="Rhea" id="RHEA:45229"/>
    </physiologicalReaction>
</comment>
<comment type="subcellular location">
    <subcellularLocation>
        <location evidence="1">Mitochondrion matrix</location>
    </subcellularLocation>
</comment>
<accession>A0A7M6UEB3</accession>
<dbReference type="Gene3D" id="1.10.12.10">
    <property type="entry name" value="Lyase 2-enoyl-coa Hydratase, Chain A, domain 2"/>
    <property type="match status" value="1"/>
</dbReference>
<evidence type="ECO:0000256" key="21">
    <source>
        <dbReference type="ARBA" id="ARBA00038629"/>
    </source>
</evidence>
<evidence type="ECO:0000256" key="17">
    <source>
        <dbReference type="ARBA" id="ARBA00036353"/>
    </source>
</evidence>
<evidence type="ECO:0000256" key="25">
    <source>
        <dbReference type="ARBA" id="ARBA00051535"/>
    </source>
</evidence>
<dbReference type="PROSITE" id="PS00166">
    <property type="entry name" value="ENOYL_COA_HYDRATASE"/>
    <property type="match status" value="1"/>
</dbReference>
<evidence type="ECO:0000256" key="15">
    <source>
        <dbReference type="ARBA" id="ARBA00035949"/>
    </source>
</evidence>
<comment type="catalytic activity">
    <reaction evidence="16">
        <text>3-hydroxypropanoyl-CoA = acryloyl-CoA + H2O</text>
        <dbReference type="Rhea" id="RHEA:26518"/>
        <dbReference type="ChEBI" id="CHEBI:15377"/>
        <dbReference type="ChEBI" id="CHEBI:57367"/>
        <dbReference type="ChEBI" id="CHEBI:58528"/>
    </reaction>
    <physiologicalReaction direction="right-to-left" evidence="16">
        <dbReference type="Rhea" id="RHEA:26520"/>
    </physiologicalReaction>
</comment>
<keyword evidence="6" id="KW-0276">Fatty acid metabolism</keyword>
<evidence type="ECO:0000256" key="11">
    <source>
        <dbReference type="ARBA" id="ARBA00023235"/>
    </source>
</evidence>
<evidence type="ECO:0000256" key="22">
    <source>
        <dbReference type="ARBA" id="ARBA00041110"/>
    </source>
</evidence>
<dbReference type="InterPro" id="IPR018376">
    <property type="entry name" value="Enoyl-CoA_hyd/isom_CS"/>
</dbReference>
<dbReference type="GO" id="GO:0005739">
    <property type="term" value="C:mitochondrion"/>
    <property type="evidence" value="ECO:0000318"/>
    <property type="project" value="GO_Central"/>
</dbReference>
<dbReference type="OrthoDB" id="2018133at2759"/>
<comment type="catalytic activity">
    <reaction evidence="20">
        <text>(3S)-3-hydroxybutanoyl-CoA = (2E)-butenoyl-CoA + H2O</text>
        <dbReference type="Rhea" id="RHEA:26558"/>
        <dbReference type="ChEBI" id="CHEBI:15377"/>
        <dbReference type="ChEBI" id="CHEBI:57316"/>
        <dbReference type="ChEBI" id="CHEBI:57332"/>
    </reaction>
    <physiologicalReaction direction="right-to-left" evidence="20">
        <dbReference type="Rhea" id="RHEA:26560"/>
    </physiologicalReaction>
</comment>
<dbReference type="EC" id="4.2.1.17" evidence="5"/>
<evidence type="ECO:0000256" key="16">
    <source>
        <dbReference type="ARBA" id="ARBA00036137"/>
    </source>
</evidence>
<dbReference type="EnsemblMetazoa" id="NM_001242652">
    <property type="protein sequence ID" value="NP_001229581"/>
    <property type="gene ID" value="GeneID_575690"/>
</dbReference>
<dbReference type="AlphaFoldDB" id="A0A7M6UEB3"/>
<evidence type="ECO:0000256" key="9">
    <source>
        <dbReference type="ARBA" id="ARBA00023098"/>
    </source>
</evidence>
<evidence type="ECO:0000256" key="14">
    <source>
        <dbReference type="ARBA" id="ARBA00035854"/>
    </source>
</evidence>
<dbReference type="GO" id="GO:0006635">
    <property type="term" value="P:fatty acid beta-oxidation"/>
    <property type="evidence" value="ECO:0000318"/>
    <property type="project" value="GO_Central"/>
</dbReference>
<evidence type="ECO:0000256" key="13">
    <source>
        <dbReference type="ARBA" id="ARBA00035760"/>
    </source>
</evidence>
<evidence type="ECO:0000256" key="4">
    <source>
        <dbReference type="ARBA" id="ARBA00012064"/>
    </source>
</evidence>
<name>A0A7M6UEB3_STRPU</name>
<evidence type="ECO:0000256" key="6">
    <source>
        <dbReference type="ARBA" id="ARBA00022832"/>
    </source>
</evidence>
<dbReference type="FunFam" id="3.90.226.10:FF:000213">
    <property type="entry name" value="Enoyl-CoA hydratase, mitochondrial"/>
    <property type="match status" value="1"/>
</dbReference>
<evidence type="ECO:0000313" key="28">
    <source>
        <dbReference type="EnsemblMetazoa" id="NP_001229581"/>
    </source>
</evidence>
<keyword evidence="8" id="KW-0007">Acetylation</keyword>
<comment type="catalytic activity">
    <reaction evidence="14">
        <text>a (3S)-3-hydroxyacyl-CoA = a (2E)-enoyl-CoA + H2O</text>
        <dbReference type="Rhea" id="RHEA:16105"/>
        <dbReference type="ChEBI" id="CHEBI:15377"/>
        <dbReference type="ChEBI" id="CHEBI:57318"/>
        <dbReference type="ChEBI" id="CHEBI:58856"/>
        <dbReference type="EC" id="4.2.1.17"/>
    </reaction>
    <physiologicalReaction direction="right-to-left" evidence="14">
        <dbReference type="Rhea" id="RHEA:16107"/>
    </physiologicalReaction>
</comment>
<dbReference type="PANTHER" id="PTHR11941">
    <property type="entry name" value="ENOYL-COA HYDRATASE-RELATED"/>
    <property type="match status" value="1"/>
</dbReference>
<dbReference type="InterPro" id="IPR014748">
    <property type="entry name" value="Enoyl-CoA_hydra_C"/>
</dbReference>
<evidence type="ECO:0000256" key="1">
    <source>
        <dbReference type="ARBA" id="ARBA00004305"/>
    </source>
</evidence>
<dbReference type="GO" id="GO:0005759">
    <property type="term" value="C:mitochondrial matrix"/>
    <property type="evidence" value="ECO:0007669"/>
    <property type="project" value="UniProtKB-SubCell"/>
</dbReference>
<comment type="subunit">
    <text evidence="21">Homohexamer; dimer of trimers.</text>
</comment>
<dbReference type="CDD" id="cd06558">
    <property type="entry name" value="crotonase-like"/>
    <property type="match status" value="1"/>
</dbReference>
<evidence type="ECO:0000256" key="3">
    <source>
        <dbReference type="ARBA" id="ARBA00005254"/>
    </source>
</evidence>
<dbReference type="Gene3D" id="3.90.226.10">
    <property type="entry name" value="2-enoyl-CoA Hydratase, Chain A, domain 1"/>
    <property type="match status" value="1"/>
</dbReference>
<evidence type="ECO:0000256" key="20">
    <source>
        <dbReference type="ARBA" id="ARBA00036765"/>
    </source>
</evidence>
<evidence type="ECO:0000256" key="26">
    <source>
        <dbReference type="ARBA" id="ARBA00052675"/>
    </source>
</evidence>
<comment type="catalytic activity">
    <reaction evidence="25">
        <text>2-methylpropenoyl-CoA + H2O = (S)-3-hydroxyisobutanoyl-CoA</text>
        <dbReference type="Rhea" id="RHEA:31175"/>
        <dbReference type="ChEBI" id="CHEBI:15377"/>
        <dbReference type="ChEBI" id="CHEBI:62500"/>
        <dbReference type="ChEBI" id="CHEBI:62611"/>
    </reaction>
    <physiologicalReaction direction="left-to-right" evidence="25">
        <dbReference type="Rhea" id="RHEA:31176"/>
    </physiologicalReaction>
</comment>
<comment type="catalytic activity">
    <reaction evidence="19">
        <text>3-hydroxybutanoyl-CoA = (2E)-butenoyl-CoA + H2O</text>
        <dbReference type="Rhea" id="RHEA:45584"/>
        <dbReference type="ChEBI" id="CHEBI:15377"/>
        <dbReference type="ChEBI" id="CHEBI:57332"/>
        <dbReference type="ChEBI" id="CHEBI:78611"/>
    </reaction>
    <physiologicalReaction direction="right-to-left" evidence="19">
        <dbReference type="Rhea" id="RHEA:45586"/>
    </physiologicalReaction>
</comment>
<comment type="catalytic activity">
    <reaction evidence="18">
        <text>(3S)-hydroxyhexanoyl-CoA = (2E)-hexenoyl-CoA + H2O</text>
        <dbReference type="Rhea" id="RHEA:30547"/>
        <dbReference type="ChEBI" id="CHEBI:15377"/>
        <dbReference type="ChEBI" id="CHEBI:62075"/>
        <dbReference type="ChEBI" id="CHEBI:62077"/>
    </reaction>
    <physiologicalReaction direction="right-to-left" evidence="18">
        <dbReference type="Rhea" id="RHEA:30549"/>
    </physiologicalReaction>
</comment>
<dbReference type="SUPFAM" id="SSF52096">
    <property type="entry name" value="ClpP/crotonase"/>
    <property type="match status" value="1"/>
</dbReference>
<comment type="similarity">
    <text evidence="3 27">Belongs to the enoyl-CoA hydratase/isomerase family.</text>
</comment>
<evidence type="ECO:0000256" key="19">
    <source>
        <dbReference type="ARBA" id="ARBA00036643"/>
    </source>
</evidence>
<dbReference type="KEGG" id="spu:575690"/>
<dbReference type="InParanoid" id="A0A7M6UEB3"/>
<organism evidence="28 29">
    <name type="scientific">Strongylocentrotus purpuratus</name>
    <name type="common">Purple sea urchin</name>
    <dbReference type="NCBI Taxonomy" id="7668"/>
    <lineage>
        <taxon>Eukaryota</taxon>
        <taxon>Metazoa</taxon>
        <taxon>Echinodermata</taxon>
        <taxon>Eleutherozoa</taxon>
        <taxon>Echinozoa</taxon>
        <taxon>Echinoidea</taxon>
        <taxon>Euechinoidea</taxon>
        <taxon>Echinacea</taxon>
        <taxon>Camarodonta</taxon>
        <taxon>Echinidea</taxon>
        <taxon>Strongylocentrotidae</taxon>
        <taxon>Strongylocentrotus</taxon>
    </lineage>
</organism>
<comment type="catalytic activity">
    <reaction evidence="17">
        <text>(3E)-hexenoyl-CoA = (2E)-hexenoyl-CoA</text>
        <dbReference type="Rhea" id="RHEA:45736"/>
        <dbReference type="ChEBI" id="CHEBI:62077"/>
        <dbReference type="ChEBI" id="CHEBI:84790"/>
    </reaction>
    <physiologicalReaction direction="left-to-right" evidence="17">
        <dbReference type="Rhea" id="RHEA:45737"/>
    </physiologicalReaction>
</comment>
<dbReference type="FunCoup" id="A0A7M6UEB3">
    <property type="interactions" value="1618"/>
</dbReference>
<dbReference type="GeneID" id="575690"/>
<dbReference type="GO" id="GO:0004165">
    <property type="term" value="F:delta(3)-delta(2)-enoyl-CoA isomerase activity"/>
    <property type="evidence" value="ECO:0007669"/>
    <property type="project" value="UniProtKB-EC"/>
</dbReference>
<keyword evidence="29" id="KW-1185">Reference proteome</keyword>
<sequence>MSALRQVFTSASRAFLVSSARNSPVAPSVTRCLATGAYENIIVDHVGEKKNVGLIKLNRPKALNALKDDLMNELALALDVFEADKNVGAIVVTGSEKAFAAGADIKEMSGLTFQETLGANFLESWSRLSKSKKPTIAAVNGFALGGGCEVAMMCDIIYAGEKASFGQPEILLGLIPGAGGTQRLPRAVGKSLAMEMVLSGDRITAQQALQAGLVSKIYPVEELLEKAIALGEKISKNSKLINSLCKEAVNTSYELTLNEGMHFEKRLFHACFGTEDAREGMGAFVGKRAADFKDN</sequence>
<evidence type="ECO:0000256" key="12">
    <source>
        <dbReference type="ARBA" id="ARBA00023239"/>
    </source>
</evidence>
<dbReference type="RefSeq" id="NP_001229581.1">
    <property type="nucleotide sequence ID" value="NM_001242652.1"/>
</dbReference>
<keyword evidence="12" id="KW-0456">Lyase</keyword>
<evidence type="ECO:0000256" key="18">
    <source>
        <dbReference type="ARBA" id="ARBA00036370"/>
    </source>
</evidence>
<keyword evidence="7" id="KW-0809">Transit peptide</keyword>
<dbReference type="InterPro" id="IPR001753">
    <property type="entry name" value="Enoyl-CoA_hydra/iso"/>
</dbReference>
<keyword evidence="10" id="KW-0496">Mitochondrion</keyword>
<evidence type="ECO:0000256" key="10">
    <source>
        <dbReference type="ARBA" id="ARBA00023128"/>
    </source>
</evidence>
<evidence type="ECO:0000256" key="24">
    <source>
        <dbReference type="ARBA" id="ARBA00042381"/>
    </source>
</evidence>
<evidence type="ECO:0000256" key="27">
    <source>
        <dbReference type="RuleBase" id="RU003707"/>
    </source>
</evidence>
<evidence type="ECO:0000313" key="29">
    <source>
        <dbReference type="Proteomes" id="UP000007110"/>
    </source>
</evidence>
<protein>
    <recommendedName>
        <fullName evidence="22">Enoyl-CoA hydratase, mitochondrial</fullName>
        <ecNumber evidence="5">4.2.1.17</ecNumber>
        <ecNumber evidence="4">5.3.3.8</ecNumber>
    </recommendedName>
    <alternativeName>
        <fullName evidence="24">Enoyl-CoA hydratase 1</fullName>
    </alternativeName>
    <alternativeName>
        <fullName evidence="23">Short-chain enoyl-CoA hydratase</fullName>
    </alternativeName>
</protein>
<dbReference type="OMA" id="FCDARED"/>
<comment type="catalytic activity">
    <reaction evidence="26">
        <text>3-hydroxyisovaleryl-CoA = 3-methylbut-2-enoyl-CoA + H2O</text>
        <dbReference type="Rhea" id="RHEA:31079"/>
        <dbReference type="ChEBI" id="CHEBI:15377"/>
        <dbReference type="ChEBI" id="CHEBI:57344"/>
        <dbReference type="ChEBI" id="CHEBI:62555"/>
    </reaction>
    <physiologicalReaction direction="right-to-left" evidence="26">
        <dbReference type="Rhea" id="RHEA:31081"/>
    </physiologicalReaction>
</comment>
<dbReference type="PANTHER" id="PTHR11941:SF54">
    <property type="entry name" value="ENOYL-COA HYDRATASE, MITOCHONDRIAL"/>
    <property type="match status" value="1"/>
</dbReference>
<dbReference type="FunFam" id="1.10.12.10:FF:000001">
    <property type="entry name" value="Probable enoyl-CoA hydratase, mitochondrial"/>
    <property type="match status" value="1"/>
</dbReference>
<reference evidence="28" key="2">
    <citation type="submission" date="2021-01" db="UniProtKB">
        <authorList>
            <consortium name="EnsemblMetazoa"/>
        </authorList>
    </citation>
    <scope>IDENTIFICATION</scope>
</reference>
<evidence type="ECO:0000256" key="2">
    <source>
        <dbReference type="ARBA" id="ARBA00005189"/>
    </source>
</evidence>
<evidence type="ECO:0000256" key="8">
    <source>
        <dbReference type="ARBA" id="ARBA00022990"/>
    </source>
</evidence>
<proteinExistence type="inferred from homology"/>
<dbReference type="CTD" id="1892"/>
<reference evidence="29" key="1">
    <citation type="submission" date="2015-02" db="EMBL/GenBank/DDBJ databases">
        <title>Genome sequencing for Strongylocentrotus purpuratus.</title>
        <authorList>
            <person name="Murali S."/>
            <person name="Liu Y."/>
            <person name="Vee V."/>
            <person name="English A."/>
            <person name="Wang M."/>
            <person name="Skinner E."/>
            <person name="Han Y."/>
            <person name="Muzny D.M."/>
            <person name="Worley K.C."/>
            <person name="Gibbs R.A."/>
        </authorList>
    </citation>
    <scope>NUCLEOTIDE SEQUENCE</scope>
</reference>
<dbReference type="GO" id="GO:0004300">
    <property type="term" value="F:enoyl-CoA hydratase activity"/>
    <property type="evidence" value="ECO:0007669"/>
    <property type="project" value="UniProtKB-EC"/>
</dbReference>
<evidence type="ECO:0000256" key="23">
    <source>
        <dbReference type="ARBA" id="ARBA00041421"/>
    </source>
</evidence>
<comment type="pathway">
    <text evidence="2">Lipid metabolism.</text>
</comment>
<dbReference type="InterPro" id="IPR029045">
    <property type="entry name" value="ClpP/crotonase-like_dom_sf"/>
</dbReference>
<dbReference type="EC" id="5.3.3.8" evidence="4"/>
<dbReference type="Proteomes" id="UP000007110">
    <property type="component" value="Unassembled WGS sequence"/>
</dbReference>